<protein>
    <submittedName>
        <fullName evidence="2">Uncharacterized protein</fullName>
    </submittedName>
</protein>
<keyword evidence="3" id="KW-1185">Reference proteome</keyword>
<dbReference type="Proteomes" id="UP000256970">
    <property type="component" value="Unassembled WGS sequence"/>
</dbReference>
<dbReference type="AlphaFoldDB" id="A0A383VYT6"/>
<feature type="chain" id="PRO_5016896818" evidence="1">
    <location>
        <begin position="22"/>
        <end position="231"/>
    </location>
</feature>
<reference evidence="2 3" key="1">
    <citation type="submission" date="2016-10" db="EMBL/GenBank/DDBJ databases">
        <authorList>
            <person name="Cai Z."/>
        </authorList>
    </citation>
    <scope>NUCLEOTIDE SEQUENCE [LARGE SCALE GENOMIC DNA]</scope>
</reference>
<accession>A0A383VYT6</accession>
<sequence length="231" mass="23683">MKSSAVISMLLCLALCTGSLASTADVSLPALPLDEEPGVMRRLQGALVDGHDINFLKKTANAADAVKDAIGTKVQGVQHFATHVGKEAAEEVKDVVKADSKVLSKAAKATHSTLKSSGEAIRATGAAIGAGAAHIATAPFGSLFSHAAHKTAEHAKKETKQAVKKAVKGVKKVKRAVAKAADEKADALHDTAKAAAHAVKRASIKNDIAKRLAAMKVKKAVGAGVKAVLKP</sequence>
<dbReference type="EMBL" id="FNXT01000969">
    <property type="protein sequence ID" value="SZX70039.1"/>
    <property type="molecule type" value="Genomic_DNA"/>
</dbReference>
<feature type="signal peptide" evidence="1">
    <location>
        <begin position="1"/>
        <end position="21"/>
    </location>
</feature>
<organism evidence="2 3">
    <name type="scientific">Tetradesmus obliquus</name>
    <name type="common">Green alga</name>
    <name type="synonym">Acutodesmus obliquus</name>
    <dbReference type="NCBI Taxonomy" id="3088"/>
    <lineage>
        <taxon>Eukaryota</taxon>
        <taxon>Viridiplantae</taxon>
        <taxon>Chlorophyta</taxon>
        <taxon>core chlorophytes</taxon>
        <taxon>Chlorophyceae</taxon>
        <taxon>CS clade</taxon>
        <taxon>Sphaeropleales</taxon>
        <taxon>Scenedesmaceae</taxon>
        <taxon>Tetradesmus</taxon>
    </lineage>
</organism>
<name>A0A383VYT6_TETOB</name>
<evidence type="ECO:0000256" key="1">
    <source>
        <dbReference type="SAM" id="SignalP"/>
    </source>
</evidence>
<keyword evidence="1" id="KW-0732">Signal</keyword>
<evidence type="ECO:0000313" key="3">
    <source>
        <dbReference type="Proteomes" id="UP000256970"/>
    </source>
</evidence>
<proteinExistence type="predicted"/>
<gene>
    <name evidence="2" type="ORF">BQ4739_LOCUS10290</name>
</gene>
<evidence type="ECO:0000313" key="2">
    <source>
        <dbReference type="EMBL" id="SZX70039.1"/>
    </source>
</evidence>